<evidence type="ECO:0000259" key="13">
    <source>
        <dbReference type="Pfam" id="PF06750"/>
    </source>
</evidence>
<dbReference type="Pfam" id="PF06750">
    <property type="entry name" value="A24_N_bact"/>
    <property type="match status" value="1"/>
</dbReference>
<organism evidence="14 15">
    <name type="scientific">Myxococcus fulvus</name>
    <dbReference type="NCBI Taxonomy" id="33"/>
    <lineage>
        <taxon>Bacteria</taxon>
        <taxon>Pseudomonadati</taxon>
        <taxon>Myxococcota</taxon>
        <taxon>Myxococcia</taxon>
        <taxon>Myxococcales</taxon>
        <taxon>Cystobacterineae</taxon>
        <taxon>Myxococcaceae</taxon>
        <taxon>Myxococcus</taxon>
    </lineage>
</organism>
<dbReference type="PANTHER" id="PTHR30487">
    <property type="entry name" value="TYPE 4 PREPILIN-LIKE PROTEINS LEADER PEPTIDE-PROCESSING ENZYME"/>
    <property type="match status" value="1"/>
</dbReference>
<evidence type="ECO:0000256" key="4">
    <source>
        <dbReference type="ARBA" id="ARBA00022519"/>
    </source>
</evidence>
<dbReference type="PANTHER" id="PTHR30487:SF0">
    <property type="entry name" value="PREPILIN LEADER PEPTIDASE_N-METHYLTRANSFERASE-RELATED"/>
    <property type="match status" value="1"/>
</dbReference>
<protein>
    <recommendedName>
        <fullName evidence="9">Prepilin leader peptidase/N-methyltransferase</fullName>
        <ecNumber evidence="9">2.1.1.-</ecNumber>
        <ecNumber evidence="9">3.4.23.43</ecNumber>
    </recommendedName>
</protein>
<dbReference type="InterPro" id="IPR014032">
    <property type="entry name" value="Peptidase_A24A_bac"/>
</dbReference>
<keyword evidence="5 9" id="KW-0812">Transmembrane</keyword>
<keyword evidence="9" id="KW-0645">Protease</keyword>
<evidence type="ECO:0000256" key="6">
    <source>
        <dbReference type="ARBA" id="ARBA00022989"/>
    </source>
</evidence>
<dbReference type="Gene3D" id="1.20.120.1220">
    <property type="match status" value="1"/>
</dbReference>
<keyword evidence="9" id="KW-0511">Multifunctional enzyme</keyword>
<keyword evidence="3" id="KW-1003">Cell membrane</keyword>
<feature type="transmembrane region" description="Helical" evidence="11">
    <location>
        <begin position="114"/>
        <end position="130"/>
    </location>
</feature>
<comment type="caution">
    <text evidence="14">The sequence shown here is derived from an EMBL/GenBank/DDBJ whole genome shotgun (WGS) entry which is preliminary data.</text>
</comment>
<dbReference type="EC" id="2.1.1.-" evidence="9"/>
<evidence type="ECO:0000256" key="1">
    <source>
        <dbReference type="ARBA" id="ARBA00004429"/>
    </source>
</evidence>
<accession>A0ABY1C0K7</accession>
<evidence type="ECO:0000256" key="7">
    <source>
        <dbReference type="ARBA" id="ARBA00023136"/>
    </source>
</evidence>
<evidence type="ECO:0000313" key="14">
    <source>
        <dbReference type="EMBL" id="SET48805.1"/>
    </source>
</evidence>
<gene>
    <name evidence="14" type="ORF">SAMN05443572_102456</name>
</gene>
<comment type="function">
    <text evidence="9">Plays an essential role in type IV pili and type II pseudopili formation by proteolytically removing the leader sequence from substrate proteins and subsequently monomethylating the alpha-amino group of the newly exposed N-terminal phenylalanine.</text>
</comment>
<dbReference type="RefSeq" id="WP_074950679.1">
    <property type="nucleotide sequence ID" value="NZ_BJXR01000016.1"/>
</dbReference>
<keyword evidence="7 11" id="KW-0472">Membrane</keyword>
<feature type="compositionally biased region" description="Low complexity" evidence="10">
    <location>
        <begin position="240"/>
        <end position="309"/>
    </location>
</feature>
<dbReference type="Proteomes" id="UP000183760">
    <property type="component" value="Unassembled WGS sequence"/>
</dbReference>
<feature type="transmembrane region" description="Helical" evidence="11">
    <location>
        <begin position="18"/>
        <end position="39"/>
    </location>
</feature>
<evidence type="ECO:0000256" key="5">
    <source>
        <dbReference type="ARBA" id="ARBA00022692"/>
    </source>
</evidence>
<dbReference type="PRINTS" id="PR00864">
    <property type="entry name" value="PREPILNPTASE"/>
</dbReference>
<evidence type="ECO:0000256" key="10">
    <source>
        <dbReference type="SAM" id="MobiDB-lite"/>
    </source>
</evidence>
<keyword evidence="9" id="KW-0378">Hydrolase</keyword>
<feature type="transmembrane region" description="Helical" evidence="11">
    <location>
        <begin position="160"/>
        <end position="178"/>
    </location>
</feature>
<dbReference type="EMBL" id="FOIB01000002">
    <property type="protein sequence ID" value="SET48805.1"/>
    <property type="molecule type" value="Genomic_DNA"/>
</dbReference>
<reference evidence="14 15" key="1">
    <citation type="submission" date="2016-10" db="EMBL/GenBank/DDBJ databases">
        <authorList>
            <person name="Varghese N."/>
            <person name="Submissions S."/>
        </authorList>
    </citation>
    <scope>NUCLEOTIDE SEQUENCE [LARGE SCALE GENOMIC DNA]</scope>
    <source>
        <strain evidence="14 15">DSM 16525</strain>
    </source>
</reference>
<feature type="domain" description="Prepilin peptidase A24 N-terminal" evidence="13">
    <location>
        <begin position="25"/>
        <end position="107"/>
    </location>
</feature>
<evidence type="ECO:0000256" key="2">
    <source>
        <dbReference type="ARBA" id="ARBA00005801"/>
    </source>
</evidence>
<comment type="similarity">
    <text evidence="2 8">Belongs to the peptidase A24 family.</text>
</comment>
<proteinExistence type="inferred from homology"/>
<keyword evidence="6 11" id="KW-1133">Transmembrane helix</keyword>
<evidence type="ECO:0000259" key="12">
    <source>
        <dbReference type="Pfam" id="PF01478"/>
    </source>
</evidence>
<dbReference type="InterPro" id="IPR050882">
    <property type="entry name" value="Prepilin_peptidase/N-MTase"/>
</dbReference>
<comment type="catalytic activity">
    <reaction evidence="9">
        <text>Typically cleaves a -Gly-|-Phe- bond to release an N-terminal, basic peptide of 5-8 residues from type IV prepilin, and then N-methylates the new N-terminal amino group, the methyl donor being S-adenosyl-L-methionine.</text>
        <dbReference type="EC" id="3.4.23.43"/>
    </reaction>
</comment>
<dbReference type="EC" id="3.4.23.43" evidence="9"/>
<sequence length="403" mass="42110">MPGSVTDFSLLPGWAGPLFTAFLLVLGLCIGSFLNVVIARVPEGLSIVRPGSRCPRCGHVLAWYENIPVLSWLALRGRCRSCHAPISPRYVLVELLTGLLFLACLNRFGWTYQLFPALVLVSLLIPLTFIDLAHWILPFSLTVPGIAAGLLLAVPRGADAVVDATVGAVLGFLVFRLMEYIGWKVFKKEALGGGDKFLVALLGAFLSWRALLGILFLSSLQGAVVGLALLALTGRAGPAAQPPASGTAPSATGPGPTPSGDAASSAHDGAPGVATTSSSSGVTLPSSDDVSLPGMAAHPAGGAPVSGAAPEDEPEPTMTWEFTRPGIPLWKRLLLVPWCLLVQPIPDAPVDEETGEEEEWVPGPTNIPFGPWLALAGLEVMLLGPWLARVLPMDIALLLGGAP</sequence>
<dbReference type="InterPro" id="IPR000045">
    <property type="entry name" value="Prepilin_IV_endopep_pep"/>
</dbReference>
<dbReference type="Pfam" id="PF01478">
    <property type="entry name" value="Peptidase_A24"/>
    <property type="match status" value="1"/>
</dbReference>
<keyword evidence="15" id="KW-1185">Reference proteome</keyword>
<keyword evidence="4" id="KW-0997">Cell inner membrane</keyword>
<feature type="transmembrane region" description="Helical" evidence="11">
    <location>
        <begin position="135"/>
        <end position="154"/>
    </location>
</feature>
<keyword evidence="9" id="KW-0489">Methyltransferase</keyword>
<feature type="domain" description="Prepilin type IV endopeptidase peptidase" evidence="12">
    <location>
        <begin position="118"/>
        <end position="227"/>
    </location>
</feature>
<comment type="subcellular location">
    <subcellularLocation>
        <location evidence="1">Cell inner membrane</location>
        <topology evidence="1">Multi-pass membrane protein</topology>
    </subcellularLocation>
    <subcellularLocation>
        <location evidence="9">Cell membrane</location>
        <topology evidence="9">Multi-pass membrane protein</topology>
    </subcellularLocation>
</comment>
<name>A0ABY1C0K7_MYXFU</name>
<feature type="region of interest" description="Disordered" evidence="10">
    <location>
        <begin position="240"/>
        <end position="317"/>
    </location>
</feature>
<evidence type="ECO:0000313" key="15">
    <source>
        <dbReference type="Proteomes" id="UP000183760"/>
    </source>
</evidence>
<dbReference type="InterPro" id="IPR010627">
    <property type="entry name" value="Prepilin_pept_A24_N"/>
</dbReference>
<evidence type="ECO:0000256" key="3">
    <source>
        <dbReference type="ARBA" id="ARBA00022475"/>
    </source>
</evidence>
<keyword evidence="9" id="KW-0808">Transferase</keyword>
<evidence type="ECO:0000256" key="11">
    <source>
        <dbReference type="SAM" id="Phobius"/>
    </source>
</evidence>
<evidence type="ECO:0000256" key="8">
    <source>
        <dbReference type="RuleBase" id="RU003793"/>
    </source>
</evidence>
<evidence type="ECO:0000256" key="9">
    <source>
        <dbReference type="RuleBase" id="RU003794"/>
    </source>
</evidence>